<feature type="domain" description="Tf2-1-like SH3-like" evidence="2">
    <location>
        <begin position="68"/>
        <end position="129"/>
    </location>
</feature>
<proteinExistence type="predicted"/>
<dbReference type="PANTHER" id="PTHR35046">
    <property type="entry name" value="ZINC KNUCKLE (CCHC-TYPE) FAMILY PROTEIN"/>
    <property type="match status" value="1"/>
</dbReference>
<name>A0A8B8M1R6_ABRPR</name>
<dbReference type="InterPro" id="IPR056924">
    <property type="entry name" value="SH3_Tf2-1"/>
</dbReference>
<feature type="region of interest" description="Disordered" evidence="1">
    <location>
        <begin position="140"/>
        <end position="159"/>
    </location>
</feature>
<evidence type="ECO:0000313" key="3">
    <source>
        <dbReference type="Proteomes" id="UP000694853"/>
    </source>
</evidence>
<keyword evidence="3" id="KW-1185">Reference proteome</keyword>
<dbReference type="AlphaFoldDB" id="A0A8B8M1R6"/>
<sequence length="159" mass="18250">MHYGFNPLTLLDLVPLSTSNDIMHRDGKAKAEYVQSLHERVRAQITKKNEHYARLANKRRCEVSLDIGDWVWLHLKKERFPSQRKSKLSSRGDGPFQIVEKINNNAYKLDLSSEYGVIATCNICDLCPYFADDREDDDGLDLRTNPLEEGGHDEDLTSL</sequence>
<dbReference type="Pfam" id="PF24626">
    <property type="entry name" value="SH3_Tf2-1"/>
    <property type="match status" value="1"/>
</dbReference>
<gene>
    <name evidence="4" type="primary">LOC113870066</name>
</gene>
<feature type="compositionally biased region" description="Basic and acidic residues" evidence="1">
    <location>
        <begin position="149"/>
        <end position="159"/>
    </location>
</feature>
<evidence type="ECO:0000256" key="1">
    <source>
        <dbReference type="SAM" id="MobiDB-lite"/>
    </source>
</evidence>
<evidence type="ECO:0000259" key="2">
    <source>
        <dbReference type="Pfam" id="PF24626"/>
    </source>
</evidence>
<dbReference type="RefSeq" id="XP_027362465.1">
    <property type="nucleotide sequence ID" value="XM_027506664.1"/>
</dbReference>
<dbReference type="PANTHER" id="PTHR35046:SF9">
    <property type="entry name" value="RNA-DIRECTED DNA POLYMERASE"/>
    <property type="match status" value="1"/>
</dbReference>
<dbReference type="GeneID" id="113870066"/>
<organism evidence="3 4">
    <name type="scientific">Abrus precatorius</name>
    <name type="common">Indian licorice</name>
    <name type="synonym">Glycine abrus</name>
    <dbReference type="NCBI Taxonomy" id="3816"/>
    <lineage>
        <taxon>Eukaryota</taxon>
        <taxon>Viridiplantae</taxon>
        <taxon>Streptophyta</taxon>
        <taxon>Embryophyta</taxon>
        <taxon>Tracheophyta</taxon>
        <taxon>Spermatophyta</taxon>
        <taxon>Magnoliopsida</taxon>
        <taxon>eudicotyledons</taxon>
        <taxon>Gunneridae</taxon>
        <taxon>Pentapetalae</taxon>
        <taxon>rosids</taxon>
        <taxon>fabids</taxon>
        <taxon>Fabales</taxon>
        <taxon>Fabaceae</taxon>
        <taxon>Papilionoideae</taxon>
        <taxon>50 kb inversion clade</taxon>
        <taxon>NPAAA clade</taxon>
        <taxon>indigoferoid/millettioid clade</taxon>
        <taxon>Abreae</taxon>
        <taxon>Abrus</taxon>
    </lineage>
</organism>
<accession>A0A8B8M1R6</accession>
<dbReference type="OrthoDB" id="1935586at2759"/>
<evidence type="ECO:0000313" key="4">
    <source>
        <dbReference type="RefSeq" id="XP_027362465.1"/>
    </source>
</evidence>
<reference evidence="4" key="2">
    <citation type="submission" date="2025-08" db="UniProtKB">
        <authorList>
            <consortium name="RefSeq"/>
        </authorList>
    </citation>
    <scope>IDENTIFICATION</scope>
    <source>
        <tissue evidence="4">Young leaves</tissue>
    </source>
</reference>
<dbReference type="Proteomes" id="UP000694853">
    <property type="component" value="Unplaced"/>
</dbReference>
<dbReference type="KEGG" id="aprc:113870066"/>
<protein>
    <submittedName>
        <fullName evidence="4">Uncharacterized protein LOC113870066</fullName>
    </submittedName>
</protein>
<reference evidence="3" key="1">
    <citation type="journal article" date="2019" name="Toxins">
        <title>Detection of Abrin-Like and Prepropulchellin-Like Toxin Genes and Transcripts Using Whole Genome Sequencing and Full-Length Transcript Sequencing of Abrus precatorius.</title>
        <authorList>
            <person name="Hovde B.T."/>
            <person name="Daligault H.E."/>
            <person name="Hanschen E.R."/>
            <person name="Kunde Y.A."/>
            <person name="Johnson M.B."/>
            <person name="Starkenburg S.R."/>
            <person name="Johnson S.L."/>
        </authorList>
    </citation>
    <scope>NUCLEOTIDE SEQUENCE [LARGE SCALE GENOMIC DNA]</scope>
</reference>